<comment type="subcellular location">
    <subcellularLocation>
        <location evidence="2">Cell membrane</location>
        <topology evidence="2">Multi-pass membrane protein</topology>
    </subcellularLocation>
</comment>
<evidence type="ECO:0000256" key="9">
    <source>
        <dbReference type="ARBA" id="ARBA00022840"/>
    </source>
</evidence>
<evidence type="ECO:0000256" key="6">
    <source>
        <dbReference type="ARBA" id="ARBA00022679"/>
    </source>
</evidence>
<dbReference type="GO" id="GO:0005886">
    <property type="term" value="C:plasma membrane"/>
    <property type="evidence" value="ECO:0007669"/>
    <property type="project" value="UniProtKB-SubCell"/>
</dbReference>
<accession>A0A1X7KH08</accession>
<evidence type="ECO:0000256" key="10">
    <source>
        <dbReference type="SAM" id="Phobius"/>
    </source>
</evidence>
<name>A0A1X7KH08_9BACT</name>
<organism evidence="12 13">
    <name type="scientific">Dethiosulfovibrio salsuginis</name>
    <dbReference type="NCBI Taxonomy" id="561720"/>
    <lineage>
        <taxon>Bacteria</taxon>
        <taxon>Thermotogati</taxon>
        <taxon>Synergistota</taxon>
        <taxon>Synergistia</taxon>
        <taxon>Synergistales</taxon>
        <taxon>Dethiosulfovibrionaceae</taxon>
        <taxon>Dethiosulfovibrio</taxon>
    </lineage>
</organism>
<keyword evidence="4" id="KW-1003">Cell membrane</keyword>
<evidence type="ECO:0000256" key="1">
    <source>
        <dbReference type="ARBA" id="ARBA00000085"/>
    </source>
</evidence>
<evidence type="ECO:0000256" key="8">
    <source>
        <dbReference type="ARBA" id="ARBA00022777"/>
    </source>
</evidence>
<keyword evidence="8 12" id="KW-0418">Kinase</keyword>
<evidence type="ECO:0000256" key="2">
    <source>
        <dbReference type="ARBA" id="ARBA00004651"/>
    </source>
</evidence>
<evidence type="ECO:0000259" key="11">
    <source>
        <dbReference type="PROSITE" id="PS50109"/>
    </source>
</evidence>
<dbReference type="InterPro" id="IPR003661">
    <property type="entry name" value="HisK_dim/P_dom"/>
</dbReference>
<dbReference type="OrthoDB" id="84942at2"/>
<comment type="catalytic activity">
    <reaction evidence="1">
        <text>ATP + protein L-histidine = ADP + protein N-phospho-L-histidine.</text>
        <dbReference type="EC" id="2.7.13.3"/>
    </reaction>
</comment>
<keyword evidence="5" id="KW-0597">Phosphoprotein</keyword>
<evidence type="ECO:0000256" key="7">
    <source>
        <dbReference type="ARBA" id="ARBA00022741"/>
    </source>
</evidence>
<dbReference type="PRINTS" id="PR00344">
    <property type="entry name" value="BCTRLSENSOR"/>
</dbReference>
<feature type="transmembrane region" description="Helical" evidence="10">
    <location>
        <begin position="101"/>
        <end position="118"/>
    </location>
</feature>
<keyword evidence="10" id="KW-0812">Transmembrane</keyword>
<dbReference type="PANTHER" id="PTHR44936:SF10">
    <property type="entry name" value="SENSOR PROTEIN RSTB"/>
    <property type="match status" value="1"/>
</dbReference>
<keyword evidence="6" id="KW-0808">Transferase</keyword>
<dbReference type="Proteomes" id="UP000193355">
    <property type="component" value="Unassembled WGS sequence"/>
</dbReference>
<dbReference type="InterPro" id="IPR036890">
    <property type="entry name" value="HATPase_C_sf"/>
</dbReference>
<feature type="transmembrane region" description="Helical" evidence="10">
    <location>
        <begin position="7"/>
        <end position="27"/>
    </location>
</feature>
<evidence type="ECO:0000313" key="13">
    <source>
        <dbReference type="Proteomes" id="UP000193355"/>
    </source>
</evidence>
<keyword evidence="7" id="KW-0547">Nucleotide-binding</keyword>
<dbReference type="EMBL" id="FXBB01000027">
    <property type="protein sequence ID" value="SMG40264.1"/>
    <property type="molecule type" value="Genomic_DNA"/>
</dbReference>
<keyword evidence="9" id="KW-0067">ATP-binding</keyword>
<dbReference type="RefSeq" id="WP_085545162.1">
    <property type="nucleotide sequence ID" value="NZ_FXBB01000027.1"/>
</dbReference>
<feature type="transmembrane region" description="Helical" evidence="10">
    <location>
        <begin position="174"/>
        <end position="198"/>
    </location>
</feature>
<dbReference type="InterPro" id="IPR004358">
    <property type="entry name" value="Sig_transdc_His_kin-like_C"/>
</dbReference>
<dbReference type="InterPro" id="IPR005467">
    <property type="entry name" value="His_kinase_dom"/>
</dbReference>
<protein>
    <recommendedName>
        <fullName evidence="3">histidine kinase</fullName>
        <ecNumber evidence="3">2.7.13.3</ecNumber>
    </recommendedName>
</protein>
<proteinExistence type="predicted"/>
<dbReference type="InterPro" id="IPR036097">
    <property type="entry name" value="HisK_dim/P_sf"/>
</dbReference>
<dbReference type="SUPFAM" id="SSF47384">
    <property type="entry name" value="Homodimeric domain of signal transducing histidine kinase"/>
    <property type="match status" value="1"/>
</dbReference>
<dbReference type="SMART" id="SM00387">
    <property type="entry name" value="HATPase_c"/>
    <property type="match status" value="1"/>
</dbReference>
<reference evidence="13" key="1">
    <citation type="submission" date="2017-04" db="EMBL/GenBank/DDBJ databases">
        <authorList>
            <person name="Varghese N."/>
            <person name="Submissions S."/>
        </authorList>
    </citation>
    <scope>NUCLEOTIDE SEQUENCE [LARGE SCALE GENOMIC DNA]</scope>
    <source>
        <strain evidence="13">USBA 82</strain>
    </source>
</reference>
<dbReference type="InterPro" id="IPR050980">
    <property type="entry name" value="2C_sensor_his_kinase"/>
</dbReference>
<dbReference type="EC" id="2.7.13.3" evidence="3"/>
<dbReference type="SUPFAM" id="SSF55874">
    <property type="entry name" value="ATPase domain of HSP90 chaperone/DNA topoisomerase II/histidine kinase"/>
    <property type="match status" value="1"/>
</dbReference>
<feature type="transmembrane region" description="Helical" evidence="10">
    <location>
        <begin position="47"/>
        <end position="70"/>
    </location>
</feature>
<dbReference type="STRING" id="561720.SAMN06275492_12734"/>
<dbReference type="CDD" id="cd00082">
    <property type="entry name" value="HisKA"/>
    <property type="match status" value="1"/>
</dbReference>
<evidence type="ECO:0000256" key="3">
    <source>
        <dbReference type="ARBA" id="ARBA00012438"/>
    </source>
</evidence>
<dbReference type="GO" id="GO:0000155">
    <property type="term" value="F:phosphorelay sensor kinase activity"/>
    <property type="evidence" value="ECO:0007669"/>
    <property type="project" value="InterPro"/>
</dbReference>
<dbReference type="Pfam" id="PF00512">
    <property type="entry name" value="HisKA"/>
    <property type="match status" value="1"/>
</dbReference>
<dbReference type="GO" id="GO:0005524">
    <property type="term" value="F:ATP binding"/>
    <property type="evidence" value="ECO:0007669"/>
    <property type="project" value="UniProtKB-KW"/>
</dbReference>
<dbReference type="Gene3D" id="1.10.287.130">
    <property type="match status" value="1"/>
</dbReference>
<dbReference type="InterPro" id="IPR003594">
    <property type="entry name" value="HATPase_dom"/>
</dbReference>
<evidence type="ECO:0000313" key="12">
    <source>
        <dbReference type="EMBL" id="SMG40264.1"/>
    </source>
</evidence>
<sequence>MDGDRKIFIGLGVLMIGIWALSHYPSWPARWVIASLDRSVRLLDSGFLLVSAIILVGINAARAFFLYAGWFMMGGKYTPLLGIPACYAGAWFLRLPSVPHFGVPAVMALISVGIIQYLSRGVARQGNRVVVLGVLIFSLQWLDVIPSLTAYGFGWGELSMSIKEVAVLMDRDQVLNLVGIMLFFFSFAVAMVVIELFVGYEKRLSHLRVLRDKERELAKLRQDQIQSRVFREIQYLVHDLKRPLTTITGLADVLVHSSADPSVISHGNTIQRAAGRMNQMVSEIGDPMAVQTISPVKAVDYCMSQISPLDWARKVALNVPEVADSSRIKVNLIRLSRALVNLLENAHRATEGIDRPSIALDLLISEDQVAFKVWDNGPGFSGRPVSRRSQWGSTGLGLAFVREVVEAYGGSLSMENVGEGGASVSIHIPKVEAERSDSL</sequence>
<feature type="transmembrane region" description="Helical" evidence="10">
    <location>
        <begin position="130"/>
        <end position="154"/>
    </location>
</feature>
<evidence type="ECO:0000256" key="5">
    <source>
        <dbReference type="ARBA" id="ARBA00022553"/>
    </source>
</evidence>
<dbReference type="PROSITE" id="PS50109">
    <property type="entry name" value="HIS_KIN"/>
    <property type="match status" value="1"/>
</dbReference>
<dbReference type="Pfam" id="PF02518">
    <property type="entry name" value="HATPase_c"/>
    <property type="match status" value="1"/>
</dbReference>
<dbReference type="PANTHER" id="PTHR44936">
    <property type="entry name" value="SENSOR PROTEIN CREC"/>
    <property type="match status" value="1"/>
</dbReference>
<keyword evidence="10" id="KW-1133">Transmembrane helix</keyword>
<gene>
    <name evidence="12" type="ORF">SAMN06275492_12734</name>
</gene>
<feature type="transmembrane region" description="Helical" evidence="10">
    <location>
        <begin position="77"/>
        <end position="95"/>
    </location>
</feature>
<dbReference type="AlphaFoldDB" id="A0A1X7KH08"/>
<keyword evidence="10" id="KW-0472">Membrane</keyword>
<evidence type="ECO:0000256" key="4">
    <source>
        <dbReference type="ARBA" id="ARBA00022475"/>
    </source>
</evidence>
<keyword evidence="13" id="KW-1185">Reference proteome</keyword>
<dbReference type="Gene3D" id="3.30.565.10">
    <property type="entry name" value="Histidine kinase-like ATPase, C-terminal domain"/>
    <property type="match status" value="1"/>
</dbReference>
<feature type="domain" description="Histidine kinase" evidence="11">
    <location>
        <begin position="235"/>
        <end position="432"/>
    </location>
</feature>